<dbReference type="InterPro" id="IPR031168">
    <property type="entry name" value="G_TrmE"/>
</dbReference>
<feature type="binding site" evidence="6">
    <location>
        <position position="84"/>
    </location>
    <ligand>
        <name>(6S)-5-formyl-5,6,7,8-tetrahydrofolate</name>
        <dbReference type="ChEBI" id="CHEBI:57457"/>
    </ligand>
</feature>
<dbReference type="RefSeq" id="WP_382422682.1">
    <property type="nucleotide sequence ID" value="NZ_JBHSCW010000007.1"/>
</dbReference>
<evidence type="ECO:0000259" key="8">
    <source>
        <dbReference type="PROSITE" id="PS51709"/>
    </source>
</evidence>
<feature type="binding site" evidence="6">
    <location>
        <position position="251"/>
    </location>
    <ligand>
        <name>K(+)</name>
        <dbReference type="ChEBI" id="CHEBI:29103"/>
    </ligand>
</feature>
<evidence type="ECO:0000256" key="2">
    <source>
        <dbReference type="ARBA" id="ARBA00022694"/>
    </source>
</evidence>
<feature type="domain" description="TrmE-type G" evidence="8">
    <location>
        <begin position="220"/>
        <end position="375"/>
    </location>
</feature>
<dbReference type="InterPro" id="IPR005225">
    <property type="entry name" value="Small_GTP-bd"/>
</dbReference>
<dbReference type="Proteomes" id="UP001595799">
    <property type="component" value="Unassembled WGS sequence"/>
</dbReference>
<evidence type="ECO:0000256" key="4">
    <source>
        <dbReference type="ARBA" id="ARBA00022958"/>
    </source>
</evidence>
<feature type="binding site" evidence="6">
    <location>
        <position position="234"/>
    </location>
    <ligand>
        <name>Mg(2+)</name>
        <dbReference type="ChEBI" id="CHEBI:18420"/>
    </ligand>
</feature>
<dbReference type="Pfam" id="PF10396">
    <property type="entry name" value="TrmE_N"/>
    <property type="match status" value="1"/>
</dbReference>
<feature type="binding site" evidence="6">
    <location>
        <position position="230"/>
    </location>
    <ligand>
        <name>K(+)</name>
        <dbReference type="ChEBI" id="CHEBI:29103"/>
    </ligand>
</feature>
<dbReference type="InterPro" id="IPR018948">
    <property type="entry name" value="GTP-bd_TrmE_N"/>
</dbReference>
<comment type="subunit">
    <text evidence="6">Homodimer. Heterotetramer of two MnmE and two MnmG subunits.</text>
</comment>
<dbReference type="Gene3D" id="3.30.1360.120">
    <property type="entry name" value="Probable tRNA modification gtpase trme, domain 1"/>
    <property type="match status" value="1"/>
</dbReference>
<feature type="binding site" evidence="6">
    <location>
        <position position="255"/>
    </location>
    <ligand>
        <name>Mg(2+)</name>
        <dbReference type="ChEBI" id="CHEBI:18420"/>
    </ligand>
</feature>
<dbReference type="SUPFAM" id="SSF52540">
    <property type="entry name" value="P-loop containing nucleoside triphosphate hydrolases"/>
    <property type="match status" value="1"/>
</dbReference>
<organism evidence="9 10">
    <name type="scientific">Fodinicurvata halophila</name>
    <dbReference type="NCBI Taxonomy" id="1419723"/>
    <lineage>
        <taxon>Bacteria</taxon>
        <taxon>Pseudomonadati</taxon>
        <taxon>Pseudomonadota</taxon>
        <taxon>Alphaproteobacteria</taxon>
        <taxon>Rhodospirillales</taxon>
        <taxon>Rhodovibrionaceae</taxon>
        <taxon>Fodinicurvata</taxon>
    </lineage>
</organism>
<feature type="binding site" evidence="6">
    <location>
        <begin position="230"/>
        <end position="235"/>
    </location>
    <ligand>
        <name>GTP</name>
        <dbReference type="ChEBI" id="CHEBI:37565"/>
    </ligand>
</feature>
<keyword evidence="5 6" id="KW-0342">GTP-binding</keyword>
<comment type="subcellular location">
    <subcellularLocation>
        <location evidence="6">Cytoplasm</location>
    </subcellularLocation>
</comment>
<keyword evidence="3 6" id="KW-0547">Nucleotide-binding</keyword>
<evidence type="ECO:0000313" key="9">
    <source>
        <dbReference type="EMBL" id="MFC4352332.1"/>
    </source>
</evidence>
<feature type="binding site" evidence="6">
    <location>
        <begin position="274"/>
        <end position="277"/>
    </location>
    <ligand>
        <name>GTP</name>
        <dbReference type="ChEBI" id="CHEBI:37565"/>
    </ligand>
</feature>
<comment type="caution">
    <text evidence="6">Lacks conserved residue(s) required for the propagation of feature annotation.</text>
</comment>
<dbReference type="PANTHER" id="PTHR42714">
    <property type="entry name" value="TRNA MODIFICATION GTPASE GTPBP3"/>
    <property type="match status" value="1"/>
</dbReference>
<evidence type="ECO:0000256" key="3">
    <source>
        <dbReference type="ARBA" id="ARBA00022741"/>
    </source>
</evidence>
<gene>
    <name evidence="6 9" type="primary">mnmE</name>
    <name evidence="6" type="synonym">trmE</name>
    <name evidence="9" type="ORF">ACFOW6_12355</name>
</gene>
<dbReference type="PROSITE" id="PS51709">
    <property type="entry name" value="G_TRME"/>
    <property type="match status" value="1"/>
</dbReference>
<comment type="caution">
    <text evidence="9">The sequence shown here is derived from an EMBL/GenBank/DDBJ whole genome shotgun (WGS) entry which is preliminary data.</text>
</comment>
<name>A0ABV8UNM0_9PROT</name>
<dbReference type="CDD" id="cd04164">
    <property type="entry name" value="trmE"/>
    <property type="match status" value="1"/>
</dbReference>
<dbReference type="GO" id="GO:0016787">
    <property type="term" value="F:hydrolase activity"/>
    <property type="evidence" value="ECO:0007669"/>
    <property type="project" value="UniProtKB-KW"/>
</dbReference>
<proteinExistence type="inferred from homology"/>
<evidence type="ECO:0000256" key="5">
    <source>
        <dbReference type="ARBA" id="ARBA00023134"/>
    </source>
</evidence>
<dbReference type="InterPro" id="IPR004520">
    <property type="entry name" value="GTPase_MnmE"/>
</dbReference>
<dbReference type="CDD" id="cd14858">
    <property type="entry name" value="TrmE_N"/>
    <property type="match status" value="1"/>
</dbReference>
<dbReference type="EMBL" id="JBHSCW010000007">
    <property type="protein sequence ID" value="MFC4352332.1"/>
    <property type="molecule type" value="Genomic_DNA"/>
</dbReference>
<feature type="binding site" evidence="6">
    <location>
        <position position="254"/>
    </location>
    <ligand>
        <name>K(+)</name>
        <dbReference type="ChEBI" id="CHEBI:29103"/>
    </ligand>
</feature>
<accession>A0ABV8UNM0</accession>
<feature type="binding site" evidence="6">
    <location>
        <position position="451"/>
    </location>
    <ligand>
        <name>(6S)-5-formyl-5,6,7,8-tetrahydrofolate</name>
        <dbReference type="ChEBI" id="CHEBI:57457"/>
    </ligand>
</feature>
<dbReference type="InterPro" id="IPR027266">
    <property type="entry name" value="TrmE/GcvT-like"/>
</dbReference>
<keyword evidence="6 9" id="KW-0378">Hydrolase</keyword>
<feature type="binding site" evidence="6">
    <location>
        <begin position="249"/>
        <end position="255"/>
    </location>
    <ligand>
        <name>GTP</name>
        <dbReference type="ChEBI" id="CHEBI:37565"/>
    </ligand>
</feature>
<feature type="binding site" evidence="6">
    <location>
        <position position="249"/>
    </location>
    <ligand>
        <name>K(+)</name>
        <dbReference type="ChEBI" id="CHEBI:29103"/>
    </ligand>
</feature>
<sequence>MSPSAPEDTIYALSSGGGRSAVAVIRLSGPDAAGALEGLSGPLPPPREARLRALRVPDTQELLDRALVLWFPAPASFTGEDCVELHLHGSQSVVAAVLRALSGMERLRAAGPGDFTRRAFDNDRLDLTEVEGLADLIDAQTEVQRRQAQRQFDGALTQRIEHWRDRLIRLSAHVEAAIDFSEEEIPETLLSDCLTESSGLRAEMEELLATSRAGERIREGIYIALLGAPNAGKSSLLNALAKREAAIVSEIAGTTRDVIEVALDISGFPVILGDTAGLRGDVAIDPIEAEGMRRSRERAAQADLKLVLFDGQEIGTPEPGSLQLLDDKALVLITKKDLVSEPLPESLDGQPAYALSVISGEGVEAFLQVLERRLEASYASGLQGSALLTRERHREGLKTCIEALARAEDAPEVSLMAEDFRHALTALGRLTGRVDVEDLLDVIFRDFCIGK</sequence>
<dbReference type="SUPFAM" id="SSF116878">
    <property type="entry name" value="TrmE connector domain"/>
    <property type="match status" value="1"/>
</dbReference>
<evidence type="ECO:0000256" key="7">
    <source>
        <dbReference type="RuleBase" id="RU003313"/>
    </source>
</evidence>
<keyword evidence="10" id="KW-1185">Reference proteome</keyword>
<dbReference type="NCBIfam" id="TIGR00231">
    <property type="entry name" value="small_GTP"/>
    <property type="match status" value="1"/>
</dbReference>
<comment type="cofactor">
    <cofactor evidence="6">
        <name>K(+)</name>
        <dbReference type="ChEBI" id="CHEBI:29103"/>
    </cofactor>
    <text evidence="6">Binds 1 potassium ion per subunit.</text>
</comment>
<keyword evidence="6" id="KW-0460">Magnesium</keyword>
<dbReference type="Gene3D" id="1.20.120.430">
    <property type="entry name" value="tRNA modification GTPase MnmE domain 2"/>
    <property type="match status" value="1"/>
</dbReference>
<dbReference type="EC" id="3.6.-.-" evidence="6"/>
<dbReference type="NCBIfam" id="TIGR00450">
    <property type="entry name" value="mnmE_trmE_thdF"/>
    <property type="match status" value="1"/>
</dbReference>
<keyword evidence="6" id="KW-0963">Cytoplasm</keyword>
<evidence type="ECO:0000313" key="10">
    <source>
        <dbReference type="Proteomes" id="UP001595799"/>
    </source>
</evidence>
<dbReference type="Pfam" id="PF12631">
    <property type="entry name" value="MnmE_helical"/>
    <property type="match status" value="1"/>
</dbReference>
<reference evidence="10" key="1">
    <citation type="journal article" date="2019" name="Int. J. Syst. Evol. Microbiol.">
        <title>The Global Catalogue of Microorganisms (GCM) 10K type strain sequencing project: providing services to taxonomists for standard genome sequencing and annotation.</title>
        <authorList>
            <consortium name="The Broad Institute Genomics Platform"/>
            <consortium name="The Broad Institute Genome Sequencing Center for Infectious Disease"/>
            <person name="Wu L."/>
            <person name="Ma J."/>
        </authorList>
    </citation>
    <scope>NUCLEOTIDE SEQUENCE [LARGE SCALE GENOMIC DNA]</scope>
    <source>
        <strain evidence="10">CECT 8472</strain>
    </source>
</reference>
<keyword evidence="4 6" id="KW-0630">Potassium</keyword>
<keyword evidence="2 6" id="KW-0819">tRNA processing</keyword>
<keyword evidence="6" id="KW-0479">Metal-binding</keyword>
<feature type="binding site" evidence="6">
    <location>
        <position position="124"/>
    </location>
    <ligand>
        <name>(6S)-5-formyl-5,6,7,8-tetrahydrofolate</name>
        <dbReference type="ChEBI" id="CHEBI:57457"/>
    </ligand>
</feature>
<evidence type="ECO:0000256" key="1">
    <source>
        <dbReference type="ARBA" id="ARBA00011043"/>
    </source>
</evidence>
<dbReference type="InterPro" id="IPR006073">
    <property type="entry name" value="GTP-bd"/>
</dbReference>
<dbReference type="HAMAP" id="MF_00379">
    <property type="entry name" value="GTPase_MnmE"/>
    <property type="match status" value="1"/>
</dbReference>
<protein>
    <recommendedName>
        <fullName evidence="6">tRNA modification GTPase MnmE</fullName>
        <ecNumber evidence="6">3.6.-.-</ecNumber>
    </recommendedName>
</protein>
<dbReference type="InterPro" id="IPR027417">
    <property type="entry name" value="P-loop_NTPase"/>
</dbReference>
<dbReference type="Pfam" id="PF01926">
    <property type="entry name" value="MMR_HSR1"/>
    <property type="match status" value="1"/>
</dbReference>
<dbReference type="Gene3D" id="3.40.50.300">
    <property type="entry name" value="P-loop containing nucleotide triphosphate hydrolases"/>
    <property type="match status" value="1"/>
</dbReference>
<dbReference type="InterPro" id="IPR025867">
    <property type="entry name" value="MnmE_helical"/>
</dbReference>
<dbReference type="PANTHER" id="PTHR42714:SF2">
    <property type="entry name" value="TRNA MODIFICATION GTPASE GTPBP3, MITOCHONDRIAL"/>
    <property type="match status" value="1"/>
</dbReference>
<dbReference type="InterPro" id="IPR027368">
    <property type="entry name" value="MnmE_dom2"/>
</dbReference>
<comment type="similarity">
    <text evidence="1 6 7">Belongs to the TRAFAC class TrmE-Era-EngA-EngB-Septin-like GTPase superfamily. TrmE GTPase family.</text>
</comment>
<dbReference type="NCBIfam" id="NF003661">
    <property type="entry name" value="PRK05291.1-3"/>
    <property type="match status" value="1"/>
</dbReference>
<feature type="binding site" evidence="6">
    <location>
        <position position="26"/>
    </location>
    <ligand>
        <name>(6S)-5-formyl-5,6,7,8-tetrahydrofolate</name>
        <dbReference type="ChEBI" id="CHEBI:57457"/>
    </ligand>
</feature>
<comment type="function">
    <text evidence="6">Exhibits a very high intrinsic GTPase hydrolysis rate. Involved in the addition of a carboxymethylaminomethyl (cmnm) group at the wobble position (U34) of certain tRNAs, forming tRNA-cmnm(5)s(2)U34.</text>
</comment>
<evidence type="ECO:0000256" key="6">
    <source>
        <dbReference type="HAMAP-Rule" id="MF_00379"/>
    </source>
</evidence>